<sequence length="383" mass="39567">MGRAIVVGAGLGGLAAAIALERRGWEVTVLERRAEPGEVGAGIALWPNGLAALDELGLGAAVRAEGTVEGDGGIRDARGRWLTRTDAATLRRRLGDGIVVLDRPVLHGRLAAAAPTVETDAAVRAVEPGDDATPAVVHDVRGRTWTADLVVAADGLRSTVRGALRPPAVPRPTGRTAFRLVADHDLGSGGETWGHGDLVGLAPLPGGRTYLWAVVRTGDVPSQALADPEPALAWLRTRFAAWHRPIPAVLDAAGDVAIHPLADLAPLPSWHHGRVALLGDAAHAMTPNLGQGASQAFLDAVVLAEEAGADGSGLARYEARRAPTARLLARRSRRAGQVAGWRSLVAVALRDALLAALPDDAAPAALGRLLAAERVALPAGAVR</sequence>
<dbReference type="Gene3D" id="3.50.50.60">
    <property type="entry name" value="FAD/NAD(P)-binding domain"/>
    <property type="match status" value="1"/>
</dbReference>
<dbReference type="InterPro" id="IPR036188">
    <property type="entry name" value="FAD/NAD-bd_sf"/>
</dbReference>
<keyword evidence="5" id="KW-1185">Reference proteome</keyword>
<dbReference type="InterPro" id="IPR002938">
    <property type="entry name" value="FAD-bd"/>
</dbReference>
<dbReference type="PRINTS" id="PR00420">
    <property type="entry name" value="RNGMNOXGNASE"/>
</dbReference>
<dbReference type="RefSeq" id="WP_378038071.1">
    <property type="nucleotide sequence ID" value="NZ_JBHSIV010000026.1"/>
</dbReference>
<dbReference type="PANTHER" id="PTHR13789">
    <property type="entry name" value="MONOOXYGENASE"/>
    <property type="match status" value="1"/>
</dbReference>
<accession>A0ABV9YSA5</accession>
<evidence type="ECO:0000259" key="3">
    <source>
        <dbReference type="Pfam" id="PF01494"/>
    </source>
</evidence>
<organism evidence="4 5">
    <name type="scientific">Actinomycetospora atypica</name>
    <dbReference type="NCBI Taxonomy" id="1290095"/>
    <lineage>
        <taxon>Bacteria</taxon>
        <taxon>Bacillati</taxon>
        <taxon>Actinomycetota</taxon>
        <taxon>Actinomycetes</taxon>
        <taxon>Pseudonocardiales</taxon>
        <taxon>Pseudonocardiaceae</taxon>
        <taxon>Actinomycetospora</taxon>
    </lineage>
</organism>
<dbReference type="InterPro" id="IPR050493">
    <property type="entry name" value="FAD-dep_Monooxygenase_BioMet"/>
</dbReference>
<dbReference type="Pfam" id="PF01494">
    <property type="entry name" value="FAD_binding_3"/>
    <property type="match status" value="2"/>
</dbReference>
<feature type="domain" description="FAD-binding" evidence="3">
    <location>
        <begin position="269"/>
        <end position="331"/>
    </location>
</feature>
<evidence type="ECO:0000256" key="1">
    <source>
        <dbReference type="ARBA" id="ARBA00023002"/>
    </source>
</evidence>
<evidence type="ECO:0000256" key="2">
    <source>
        <dbReference type="ARBA" id="ARBA00023033"/>
    </source>
</evidence>
<name>A0ABV9YSA5_9PSEU</name>
<gene>
    <name evidence="4" type="ORF">ACFPBZ_21085</name>
</gene>
<dbReference type="Proteomes" id="UP001595947">
    <property type="component" value="Unassembled WGS sequence"/>
</dbReference>
<dbReference type="SUPFAM" id="SSF51905">
    <property type="entry name" value="FAD/NAD(P)-binding domain"/>
    <property type="match status" value="1"/>
</dbReference>
<reference evidence="5" key="1">
    <citation type="journal article" date="2019" name="Int. J. Syst. Evol. Microbiol.">
        <title>The Global Catalogue of Microorganisms (GCM) 10K type strain sequencing project: providing services to taxonomists for standard genome sequencing and annotation.</title>
        <authorList>
            <consortium name="The Broad Institute Genomics Platform"/>
            <consortium name="The Broad Institute Genome Sequencing Center for Infectious Disease"/>
            <person name="Wu L."/>
            <person name="Ma J."/>
        </authorList>
    </citation>
    <scope>NUCLEOTIDE SEQUENCE [LARGE SCALE GENOMIC DNA]</scope>
    <source>
        <strain evidence="5">CGMCC 4.7093</strain>
    </source>
</reference>
<comment type="caution">
    <text evidence="4">The sequence shown here is derived from an EMBL/GenBank/DDBJ whole genome shotgun (WGS) entry which is preliminary data.</text>
</comment>
<evidence type="ECO:0000313" key="5">
    <source>
        <dbReference type="Proteomes" id="UP001595947"/>
    </source>
</evidence>
<feature type="domain" description="FAD-binding" evidence="3">
    <location>
        <begin position="4"/>
        <end position="165"/>
    </location>
</feature>
<evidence type="ECO:0000313" key="4">
    <source>
        <dbReference type="EMBL" id="MFC5064731.1"/>
    </source>
</evidence>
<dbReference type="PANTHER" id="PTHR13789:SF309">
    <property type="entry name" value="PUTATIVE (AFU_ORTHOLOGUE AFUA_6G14510)-RELATED"/>
    <property type="match status" value="1"/>
</dbReference>
<keyword evidence="2" id="KW-0503">Monooxygenase</keyword>
<protein>
    <submittedName>
        <fullName evidence="4">FAD-dependent oxidoreductase</fullName>
    </submittedName>
</protein>
<dbReference type="EMBL" id="JBHSIV010000026">
    <property type="protein sequence ID" value="MFC5064731.1"/>
    <property type="molecule type" value="Genomic_DNA"/>
</dbReference>
<proteinExistence type="predicted"/>
<keyword evidence="1" id="KW-0560">Oxidoreductase</keyword>